<proteinExistence type="predicted"/>
<name>A0A1G2QZQ9_9BACT</name>
<gene>
    <name evidence="1" type="ORF">A3C04_03705</name>
</gene>
<accession>A0A1G2QZQ9</accession>
<evidence type="ECO:0000313" key="2">
    <source>
        <dbReference type="Proteomes" id="UP000178092"/>
    </source>
</evidence>
<dbReference type="Proteomes" id="UP000178092">
    <property type="component" value="Unassembled WGS sequence"/>
</dbReference>
<comment type="caution">
    <text evidence="1">The sequence shown here is derived from an EMBL/GenBank/DDBJ whole genome shotgun (WGS) entry which is preliminary data.</text>
</comment>
<protein>
    <submittedName>
        <fullName evidence="1">Uncharacterized protein</fullName>
    </submittedName>
</protein>
<dbReference type="AlphaFoldDB" id="A0A1G2QZQ9"/>
<reference evidence="1 2" key="1">
    <citation type="journal article" date="2016" name="Nat. Commun.">
        <title>Thousands of microbial genomes shed light on interconnected biogeochemical processes in an aquifer system.</title>
        <authorList>
            <person name="Anantharaman K."/>
            <person name="Brown C.T."/>
            <person name="Hug L.A."/>
            <person name="Sharon I."/>
            <person name="Castelle C.J."/>
            <person name="Probst A.J."/>
            <person name="Thomas B.C."/>
            <person name="Singh A."/>
            <person name="Wilkins M.J."/>
            <person name="Karaoz U."/>
            <person name="Brodie E.L."/>
            <person name="Williams K.H."/>
            <person name="Hubbard S.S."/>
            <person name="Banfield J.F."/>
        </authorList>
    </citation>
    <scope>NUCLEOTIDE SEQUENCE [LARGE SCALE GENOMIC DNA]</scope>
</reference>
<organism evidence="1 2">
    <name type="scientific">Candidatus Wildermuthbacteria bacterium RIFCSPHIGHO2_02_FULL_45_25</name>
    <dbReference type="NCBI Taxonomy" id="1802450"/>
    <lineage>
        <taxon>Bacteria</taxon>
        <taxon>Candidatus Wildermuthiibacteriota</taxon>
    </lineage>
</organism>
<sequence>MLDEAEKRTKLNRKYLMDKLKPKSNVDTLVSNKKKRASYYDNAIKPALAKMWRIFDHPCGQRLETSLKTETERLRKLGELSCSDEVARKLQEMGSATID</sequence>
<dbReference type="EMBL" id="MHTV01000036">
    <property type="protein sequence ID" value="OHA66115.1"/>
    <property type="molecule type" value="Genomic_DNA"/>
</dbReference>
<evidence type="ECO:0000313" key="1">
    <source>
        <dbReference type="EMBL" id="OHA66115.1"/>
    </source>
</evidence>